<dbReference type="EMBL" id="NBSK02000001">
    <property type="protein sequence ID" value="KAJ0225725.1"/>
    <property type="molecule type" value="Genomic_DNA"/>
</dbReference>
<evidence type="ECO:0000313" key="3">
    <source>
        <dbReference type="Proteomes" id="UP000235145"/>
    </source>
</evidence>
<comment type="caution">
    <text evidence="2">The sequence shown here is derived from an EMBL/GenBank/DDBJ whole genome shotgun (WGS) entry which is preliminary data.</text>
</comment>
<dbReference type="Pfam" id="PF10551">
    <property type="entry name" value="MULE"/>
    <property type="match status" value="1"/>
</dbReference>
<dbReference type="InterPro" id="IPR052579">
    <property type="entry name" value="Zinc_finger_SWIM"/>
</dbReference>
<gene>
    <name evidence="2" type="ORF">LSAT_V11C100030960</name>
</gene>
<dbReference type="AlphaFoldDB" id="A0A9R1WI99"/>
<feature type="domain" description="MULE transposase" evidence="1">
    <location>
        <begin position="16"/>
        <end position="70"/>
    </location>
</feature>
<accession>A0A9R1WI99</accession>
<dbReference type="PANTHER" id="PTHR31569:SF4">
    <property type="entry name" value="SWIM-TYPE DOMAIN-CONTAINING PROTEIN"/>
    <property type="match status" value="1"/>
</dbReference>
<evidence type="ECO:0000259" key="1">
    <source>
        <dbReference type="Pfam" id="PF10551"/>
    </source>
</evidence>
<sequence>MHEKVQCIFMADIPHVLMMDDTYSTNRYKIPLLEIVGVTSTNMTFCVAFVYMHREKEVNYPWALNCLRLTWDGIHAKVYSRILDDYCLDDIFLKCEPIIKSKQLLNSFTQAWTTLVESLIEEIYLFKLSQIKSLLYDILTTFVISTTLESAHIYCNRVCQWWPLGNGYIEGRVPDTFDYPYMKLFQYLN</sequence>
<organism evidence="2 3">
    <name type="scientific">Lactuca sativa</name>
    <name type="common">Garden lettuce</name>
    <dbReference type="NCBI Taxonomy" id="4236"/>
    <lineage>
        <taxon>Eukaryota</taxon>
        <taxon>Viridiplantae</taxon>
        <taxon>Streptophyta</taxon>
        <taxon>Embryophyta</taxon>
        <taxon>Tracheophyta</taxon>
        <taxon>Spermatophyta</taxon>
        <taxon>Magnoliopsida</taxon>
        <taxon>eudicotyledons</taxon>
        <taxon>Gunneridae</taxon>
        <taxon>Pentapetalae</taxon>
        <taxon>asterids</taxon>
        <taxon>campanulids</taxon>
        <taxon>Asterales</taxon>
        <taxon>Asteraceae</taxon>
        <taxon>Cichorioideae</taxon>
        <taxon>Cichorieae</taxon>
        <taxon>Lactucinae</taxon>
        <taxon>Lactuca</taxon>
    </lineage>
</organism>
<dbReference type="Proteomes" id="UP000235145">
    <property type="component" value="Unassembled WGS sequence"/>
</dbReference>
<keyword evidence="3" id="KW-1185">Reference proteome</keyword>
<name>A0A9R1WI99_LACSA</name>
<dbReference type="InterPro" id="IPR018289">
    <property type="entry name" value="MULE_transposase_dom"/>
</dbReference>
<protein>
    <recommendedName>
        <fullName evidence="1">MULE transposase domain-containing protein</fullName>
    </recommendedName>
</protein>
<proteinExistence type="predicted"/>
<dbReference type="PANTHER" id="PTHR31569">
    <property type="entry name" value="SWIM-TYPE DOMAIN-CONTAINING PROTEIN"/>
    <property type="match status" value="1"/>
</dbReference>
<evidence type="ECO:0000313" key="2">
    <source>
        <dbReference type="EMBL" id="KAJ0225725.1"/>
    </source>
</evidence>
<reference evidence="2 3" key="1">
    <citation type="journal article" date="2017" name="Nat. Commun.">
        <title>Genome assembly with in vitro proximity ligation data and whole-genome triplication in lettuce.</title>
        <authorList>
            <person name="Reyes-Chin-Wo S."/>
            <person name="Wang Z."/>
            <person name="Yang X."/>
            <person name="Kozik A."/>
            <person name="Arikit S."/>
            <person name="Song C."/>
            <person name="Xia L."/>
            <person name="Froenicke L."/>
            <person name="Lavelle D.O."/>
            <person name="Truco M.J."/>
            <person name="Xia R."/>
            <person name="Zhu S."/>
            <person name="Xu C."/>
            <person name="Xu H."/>
            <person name="Xu X."/>
            <person name="Cox K."/>
            <person name="Korf I."/>
            <person name="Meyers B.C."/>
            <person name="Michelmore R.W."/>
        </authorList>
    </citation>
    <scope>NUCLEOTIDE SEQUENCE [LARGE SCALE GENOMIC DNA]</scope>
    <source>
        <strain evidence="3">cv. Salinas</strain>
        <tissue evidence="2">Seedlings</tissue>
    </source>
</reference>